<protein>
    <submittedName>
        <fullName evidence="1">ThiS family protein</fullName>
    </submittedName>
</protein>
<dbReference type="Proteomes" id="UP000005953">
    <property type="component" value="Unassembled WGS sequence"/>
</dbReference>
<dbReference type="SUPFAM" id="SSF54285">
    <property type="entry name" value="MoaD/ThiS"/>
    <property type="match status" value="1"/>
</dbReference>
<reference evidence="1 2" key="1">
    <citation type="submission" date="2006-02" db="EMBL/GenBank/DDBJ databases">
        <authorList>
            <person name="Pinhassi J."/>
            <person name="Pedros-Alio C."/>
            <person name="Ferriera S."/>
            <person name="Johnson J."/>
            <person name="Kravitz S."/>
            <person name="Halpern A."/>
            <person name="Remington K."/>
            <person name="Beeson K."/>
            <person name="Tran B."/>
            <person name="Rogers Y.-H."/>
            <person name="Friedman R."/>
            <person name="Venter J.C."/>
        </authorList>
    </citation>
    <scope>NUCLEOTIDE SEQUENCE [LARGE SCALE GENOMIC DNA]</scope>
    <source>
        <strain evidence="1 2">MED297</strain>
    </source>
</reference>
<dbReference type="InterPro" id="IPR012675">
    <property type="entry name" value="Beta-grasp_dom_sf"/>
</dbReference>
<dbReference type="Gene3D" id="3.10.20.30">
    <property type="match status" value="1"/>
</dbReference>
<dbReference type="STRING" id="314283.MED297_17058"/>
<dbReference type="EMBL" id="AAOE01000013">
    <property type="protein sequence ID" value="EAR09072.1"/>
    <property type="molecule type" value="Genomic_DNA"/>
</dbReference>
<proteinExistence type="predicted"/>
<dbReference type="CDD" id="cd17040">
    <property type="entry name" value="Ubl_MoaD_like"/>
    <property type="match status" value="1"/>
</dbReference>
<evidence type="ECO:0000313" key="2">
    <source>
        <dbReference type="Proteomes" id="UP000005953"/>
    </source>
</evidence>
<dbReference type="RefSeq" id="WP_008043771.1">
    <property type="nucleotide sequence ID" value="NZ_CH724150.1"/>
</dbReference>
<organism evidence="1 2">
    <name type="scientific">Reinekea blandensis MED297</name>
    <dbReference type="NCBI Taxonomy" id="314283"/>
    <lineage>
        <taxon>Bacteria</taxon>
        <taxon>Pseudomonadati</taxon>
        <taxon>Pseudomonadota</taxon>
        <taxon>Gammaproteobacteria</taxon>
        <taxon>Oceanospirillales</taxon>
        <taxon>Saccharospirillaceae</taxon>
        <taxon>Reinekea</taxon>
    </lineage>
</organism>
<accession>A4BFH7</accession>
<comment type="caution">
    <text evidence="1">The sequence shown here is derived from an EMBL/GenBank/DDBJ whole genome shotgun (WGS) entry which is preliminary data.</text>
</comment>
<dbReference type="InterPro" id="IPR016155">
    <property type="entry name" value="Mopterin_synth/thiamin_S_b"/>
</dbReference>
<dbReference type="OrthoDB" id="6894792at2"/>
<sequence>MVRVSVTDNLQRHVHCRDLNVEEGSLADVLNDVFAQWPELEPYVLNEQKQLRPHIMLAVDQSLVQGNLKDWRSHRGFHRLHIMQALSGG</sequence>
<name>A4BFH7_9GAMM</name>
<gene>
    <name evidence="1" type="ORF">MED297_17058</name>
</gene>
<dbReference type="HOGENOM" id="CLU_114601_0_1_6"/>
<evidence type="ECO:0000313" key="1">
    <source>
        <dbReference type="EMBL" id="EAR09072.1"/>
    </source>
</evidence>
<dbReference type="AlphaFoldDB" id="A4BFH7"/>
<keyword evidence="2" id="KW-1185">Reference proteome</keyword>